<dbReference type="OrthoDB" id="5430678at2"/>
<evidence type="ECO:0000313" key="3">
    <source>
        <dbReference type="Proteomes" id="UP000238916"/>
    </source>
</evidence>
<dbReference type="EMBL" id="OMOF01000550">
    <property type="protein sequence ID" value="SPF52617.1"/>
    <property type="molecule type" value="Genomic_DNA"/>
</dbReference>
<feature type="domain" description="DUF1638" evidence="1">
    <location>
        <begin position="37"/>
        <end position="187"/>
    </location>
</feature>
<accession>A0A2U3LKZ5</accession>
<dbReference type="InterPro" id="IPR012437">
    <property type="entry name" value="DUF1638"/>
</dbReference>
<name>A0A2U3LKZ5_9FIRM</name>
<dbReference type="AlphaFoldDB" id="A0A2U3LKZ5"/>
<dbReference type="Pfam" id="PF07796">
    <property type="entry name" value="DUF1638"/>
    <property type="match status" value="1"/>
</dbReference>
<gene>
    <name evidence="2" type="ORF">SBF1_5940002</name>
</gene>
<reference evidence="3" key="1">
    <citation type="submission" date="2018-02" db="EMBL/GenBank/DDBJ databases">
        <authorList>
            <person name="Hausmann B."/>
        </authorList>
    </citation>
    <scope>NUCLEOTIDE SEQUENCE [LARGE SCALE GENOMIC DNA]</scope>
    <source>
        <strain evidence="3">Peat soil MAG SbF1</strain>
    </source>
</reference>
<organism evidence="2 3">
    <name type="scientific">Candidatus Desulfosporosinus infrequens</name>
    <dbReference type="NCBI Taxonomy" id="2043169"/>
    <lineage>
        <taxon>Bacteria</taxon>
        <taxon>Bacillati</taxon>
        <taxon>Bacillota</taxon>
        <taxon>Clostridia</taxon>
        <taxon>Eubacteriales</taxon>
        <taxon>Desulfitobacteriaceae</taxon>
        <taxon>Desulfosporosinus</taxon>
    </lineage>
</organism>
<evidence type="ECO:0000313" key="2">
    <source>
        <dbReference type="EMBL" id="SPF52617.1"/>
    </source>
</evidence>
<dbReference type="Proteomes" id="UP000238916">
    <property type="component" value="Unassembled WGS sequence"/>
</dbReference>
<sequence length="205" mass="23698">MKLCFLACGIYQLELEQVLEQIREETLFDCELEITYLPLNLHINLDHLKEGIIKGLDAITADKIILLYGSKCHPDFHDFLSGYPNVVRFEQSNCIELMMGPRMKEIDRDSKTFYLTPGWLDKWRELFDSGFGLDEVMLRQSFGIYDRTLLVDTGVGEITDEKILDFFEYTEVPIEIEQGGLEIFKQSIIMAIQQVIHGQNGDGYE</sequence>
<protein>
    <recommendedName>
        <fullName evidence="1">DUF1638 domain-containing protein</fullName>
    </recommendedName>
</protein>
<proteinExistence type="predicted"/>
<evidence type="ECO:0000259" key="1">
    <source>
        <dbReference type="Pfam" id="PF07796"/>
    </source>
</evidence>